<proteinExistence type="predicted"/>
<accession>A0AAD8K543</accession>
<gene>
    <name evidence="1" type="ORF">QVD17_30872</name>
</gene>
<organism evidence="1 2">
    <name type="scientific">Tagetes erecta</name>
    <name type="common">African marigold</name>
    <dbReference type="NCBI Taxonomy" id="13708"/>
    <lineage>
        <taxon>Eukaryota</taxon>
        <taxon>Viridiplantae</taxon>
        <taxon>Streptophyta</taxon>
        <taxon>Embryophyta</taxon>
        <taxon>Tracheophyta</taxon>
        <taxon>Spermatophyta</taxon>
        <taxon>Magnoliopsida</taxon>
        <taxon>eudicotyledons</taxon>
        <taxon>Gunneridae</taxon>
        <taxon>Pentapetalae</taxon>
        <taxon>asterids</taxon>
        <taxon>campanulids</taxon>
        <taxon>Asterales</taxon>
        <taxon>Asteraceae</taxon>
        <taxon>Asteroideae</taxon>
        <taxon>Heliantheae alliance</taxon>
        <taxon>Tageteae</taxon>
        <taxon>Tagetes</taxon>
    </lineage>
</organism>
<keyword evidence="2" id="KW-1185">Reference proteome</keyword>
<dbReference type="AlphaFoldDB" id="A0AAD8K543"/>
<name>A0AAD8K543_TARER</name>
<comment type="caution">
    <text evidence="1">The sequence shown here is derived from an EMBL/GenBank/DDBJ whole genome shotgun (WGS) entry which is preliminary data.</text>
</comment>
<sequence length="76" mass="8349">MMVKTTATMVAGVAAETSGSLRCLVIASCMMKKTKTMCRGAWGVLILLLFDFEEDEDDVRASYVMKKTKTMCACLL</sequence>
<dbReference type="EMBL" id="JAUHHV010000008">
    <property type="protein sequence ID" value="KAK1415101.1"/>
    <property type="molecule type" value="Genomic_DNA"/>
</dbReference>
<reference evidence="1" key="1">
    <citation type="journal article" date="2023" name="bioRxiv">
        <title>Improved chromosome-level genome assembly for marigold (Tagetes erecta).</title>
        <authorList>
            <person name="Jiang F."/>
            <person name="Yuan L."/>
            <person name="Wang S."/>
            <person name="Wang H."/>
            <person name="Xu D."/>
            <person name="Wang A."/>
            <person name="Fan W."/>
        </authorList>
    </citation>
    <scope>NUCLEOTIDE SEQUENCE</scope>
    <source>
        <strain evidence="1">WSJ</strain>
        <tissue evidence="1">Leaf</tissue>
    </source>
</reference>
<evidence type="ECO:0000313" key="1">
    <source>
        <dbReference type="EMBL" id="KAK1415101.1"/>
    </source>
</evidence>
<evidence type="ECO:0000313" key="2">
    <source>
        <dbReference type="Proteomes" id="UP001229421"/>
    </source>
</evidence>
<protein>
    <submittedName>
        <fullName evidence="1">Uncharacterized protein</fullName>
    </submittedName>
</protein>
<dbReference type="Proteomes" id="UP001229421">
    <property type="component" value="Unassembled WGS sequence"/>
</dbReference>